<comment type="caution">
    <text evidence="3">The sequence shown here is derived from an EMBL/GenBank/DDBJ whole genome shotgun (WGS) entry which is preliminary data.</text>
</comment>
<dbReference type="Proteomes" id="UP001500975">
    <property type="component" value="Unassembled WGS sequence"/>
</dbReference>
<evidence type="ECO:0000259" key="1">
    <source>
        <dbReference type="Pfam" id="PF00501"/>
    </source>
</evidence>
<dbReference type="SUPFAM" id="SSF56801">
    <property type="entry name" value="Acetyl-CoA synthetase-like"/>
    <property type="match status" value="1"/>
</dbReference>
<dbReference type="InterPro" id="IPR042099">
    <property type="entry name" value="ANL_N_sf"/>
</dbReference>
<dbReference type="EMBL" id="BAABGJ010000008">
    <property type="protein sequence ID" value="GAA4334018.1"/>
    <property type="molecule type" value="Genomic_DNA"/>
</dbReference>
<dbReference type="PANTHER" id="PTHR43767:SF1">
    <property type="entry name" value="NONRIBOSOMAL PEPTIDE SYNTHASE PES1 (EUROFUNG)-RELATED"/>
    <property type="match status" value="1"/>
</dbReference>
<keyword evidence="4" id="KW-1185">Reference proteome</keyword>
<dbReference type="InterPro" id="IPR045851">
    <property type="entry name" value="AMP-bd_C_sf"/>
</dbReference>
<dbReference type="InterPro" id="IPR050237">
    <property type="entry name" value="ATP-dep_AMP-bd_enzyme"/>
</dbReference>
<organism evidence="3 4">
    <name type="scientific">Variovorax defluvii</name>
    <dbReference type="NCBI Taxonomy" id="913761"/>
    <lineage>
        <taxon>Bacteria</taxon>
        <taxon>Pseudomonadati</taxon>
        <taxon>Pseudomonadota</taxon>
        <taxon>Betaproteobacteria</taxon>
        <taxon>Burkholderiales</taxon>
        <taxon>Comamonadaceae</taxon>
        <taxon>Variovorax</taxon>
    </lineage>
</organism>
<dbReference type="InterPro" id="IPR025110">
    <property type="entry name" value="AMP-bd_C"/>
</dbReference>
<evidence type="ECO:0000313" key="4">
    <source>
        <dbReference type="Proteomes" id="UP001500975"/>
    </source>
</evidence>
<evidence type="ECO:0000313" key="3">
    <source>
        <dbReference type="EMBL" id="GAA4334018.1"/>
    </source>
</evidence>
<dbReference type="PANTHER" id="PTHR43767">
    <property type="entry name" value="LONG-CHAIN-FATTY-ACID--COA LIGASE"/>
    <property type="match status" value="1"/>
</dbReference>
<gene>
    <name evidence="3" type="ORF">GCM10023165_09560</name>
</gene>
<dbReference type="Gene3D" id="3.30.300.30">
    <property type="match status" value="1"/>
</dbReference>
<protein>
    <submittedName>
        <fullName evidence="3">AMP-binding protein</fullName>
    </submittedName>
</protein>
<accession>A0ABP8H402</accession>
<evidence type="ECO:0000259" key="2">
    <source>
        <dbReference type="Pfam" id="PF13193"/>
    </source>
</evidence>
<dbReference type="Pfam" id="PF13193">
    <property type="entry name" value="AMP-binding_C"/>
    <property type="match status" value="1"/>
</dbReference>
<reference evidence="4" key="1">
    <citation type="journal article" date="2019" name="Int. J. Syst. Evol. Microbiol.">
        <title>The Global Catalogue of Microorganisms (GCM) 10K type strain sequencing project: providing services to taxonomists for standard genome sequencing and annotation.</title>
        <authorList>
            <consortium name="The Broad Institute Genomics Platform"/>
            <consortium name="The Broad Institute Genome Sequencing Center for Infectious Disease"/>
            <person name="Wu L."/>
            <person name="Ma J."/>
        </authorList>
    </citation>
    <scope>NUCLEOTIDE SEQUENCE [LARGE SCALE GENOMIC DNA]</scope>
    <source>
        <strain evidence="4">JCM 17804</strain>
    </source>
</reference>
<sequence length="513" mass="54713">MTRLSDNAPDAPSRIHHLLDRWVRDRPDAPAVRDVHVALSYAGLDAAARAAARQLARLQVRAGDRVLVVGENCAAACALVLASSMLDAWSIVVNARLSEREIDTFIAHSGARRVIFTCHVSADAQKHAQRLGAEALDWEGLGSLWVGPLAQAVQPEPCAPAAQDQVAAMIYTSGTSGAPKGVMLTHANLMFAARSAHEIRGLGPGDLIYGVLPMAHVVGLSTQFLGCIASGAGLILEPRYTPAGLAQALSEQGVTAFTGVPAMFAKLLDWARENERPIEAPALRFVCVVGSPLTPGLKAGVEAALGLPLHNGYGLTETAPTVAQTRIEAPREDCTVGFALPGVQTRIVDAPTGLDRAPGEIGELWVRGPNLMKGYYRNEALTREAVNADGWFNTGDMARRDADGALHIVGRSKELIIRSGFNVYPVEVEQVLNSHPEVVQSAVVGRTVGHNEEVVAFVERVAGSTLDDEAMRPFLRERLSPYKVPSEIRFVAQLPAAPTGKILKSVLKTMAST</sequence>
<dbReference type="PROSITE" id="PS00455">
    <property type="entry name" value="AMP_BINDING"/>
    <property type="match status" value="1"/>
</dbReference>
<dbReference type="RefSeq" id="WP_345536241.1">
    <property type="nucleotide sequence ID" value="NZ_BAABGJ010000008.1"/>
</dbReference>
<proteinExistence type="predicted"/>
<dbReference type="InterPro" id="IPR000873">
    <property type="entry name" value="AMP-dep_synth/lig_dom"/>
</dbReference>
<feature type="domain" description="AMP-dependent synthetase/ligase" evidence="1">
    <location>
        <begin position="19"/>
        <end position="376"/>
    </location>
</feature>
<dbReference type="Gene3D" id="3.40.50.12780">
    <property type="entry name" value="N-terminal domain of ligase-like"/>
    <property type="match status" value="1"/>
</dbReference>
<name>A0ABP8H402_9BURK</name>
<dbReference type="Pfam" id="PF00501">
    <property type="entry name" value="AMP-binding"/>
    <property type="match status" value="1"/>
</dbReference>
<dbReference type="InterPro" id="IPR020845">
    <property type="entry name" value="AMP-binding_CS"/>
</dbReference>
<feature type="domain" description="AMP-binding enzyme C-terminal" evidence="2">
    <location>
        <begin position="427"/>
        <end position="501"/>
    </location>
</feature>